<comment type="caution">
    <text evidence="1">The sequence shown here is derived from an EMBL/GenBank/DDBJ whole genome shotgun (WGS) entry which is preliminary data.</text>
</comment>
<dbReference type="Proteomes" id="UP001153712">
    <property type="component" value="Unassembled WGS sequence"/>
</dbReference>
<dbReference type="EMBL" id="CAKJVH030000001">
    <property type="protein sequence ID" value="CAH1188749.1"/>
    <property type="molecule type" value="Genomic_DNA"/>
</dbReference>
<evidence type="ECO:0000313" key="1">
    <source>
        <dbReference type="EMBL" id="CAH1188749.1"/>
    </source>
</evidence>
<proteinExistence type="predicted"/>
<evidence type="ECO:0000313" key="2">
    <source>
        <dbReference type="Proteomes" id="UP001153712"/>
    </source>
</evidence>
<organism evidence="1 2">
    <name type="scientific">Phyllotreta striolata</name>
    <name type="common">Striped flea beetle</name>
    <name type="synonym">Crioceris striolata</name>
    <dbReference type="NCBI Taxonomy" id="444603"/>
    <lineage>
        <taxon>Eukaryota</taxon>
        <taxon>Metazoa</taxon>
        <taxon>Ecdysozoa</taxon>
        <taxon>Arthropoda</taxon>
        <taxon>Hexapoda</taxon>
        <taxon>Insecta</taxon>
        <taxon>Pterygota</taxon>
        <taxon>Neoptera</taxon>
        <taxon>Endopterygota</taxon>
        <taxon>Coleoptera</taxon>
        <taxon>Polyphaga</taxon>
        <taxon>Cucujiformia</taxon>
        <taxon>Chrysomeloidea</taxon>
        <taxon>Chrysomelidae</taxon>
        <taxon>Galerucinae</taxon>
        <taxon>Alticini</taxon>
        <taxon>Phyllotreta</taxon>
    </lineage>
</organism>
<keyword evidence="2" id="KW-1185">Reference proteome</keyword>
<gene>
    <name evidence="1" type="ORF">PHYEVI_LOCUS11806</name>
</gene>
<reference evidence="1" key="1">
    <citation type="submission" date="2022-01" db="EMBL/GenBank/DDBJ databases">
        <authorList>
            <person name="King R."/>
        </authorList>
    </citation>
    <scope>NUCLEOTIDE SEQUENCE</scope>
</reference>
<protein>
    <submittedName>
        <fullName evidence="1">Uncharacterized protein</fullName>
    </submittedName>
</protein>
<dbReference type="AlphaFoldDB" id="A0A9P0DTH8"/>
<sequence length="70" mass="8058">MSSRLGARDSPIFFFRRRKLAITLLRWLRDVLRSTPRITRDHHEEVEIGFAGSSTQDCGLSVLLHGFSFP</sequence>
<name>A0A9P0DTH8_PHYSR</name>
<accession>A0A9P0DTH8</accession>